<dbReference type="EMBL" id="JBHRYQ010000001">
    <property type="protein sequence ID" value="MFC3809593.1"/>
    <property type="molecule type" value="Genomic_DNA"/>
</dbReference>
<keyword evidence="2" id="KW-1185">Reference proteome</keyword>
<reference evidence="2" key="1">
    <citation type="journal article" date="2019" name="Int. J. Syst. Evol. Microbiol.">
        <title>The Global Catalogue of Microorganisms (GCM) 10K type strain sequencing project: providing services to taxonomists for standard genome sequencing and annotation.</title>
        <authorList>
            <consortium name="The Broad Institute Genomics Platform"/>
            <consortium name="The Broad Institute Genome Sequencing Center for Infectious Disease"/>
            <person name="Wu L."/>
            <person name="Ma J."/>
        </authorList>
    </citation>
    <scope>NUCLEOTIDE SEQUENCE [LARGE SCALE GENOMIC DNA]</scope>
    <source>
        <strain evidence="2">CECT 7956</strain>
    </source>
</reference>
<protein>
    <submittedName>
        <fullName evidence="1">Uncharacterized protein</fullName>
    </submittedName>
</protein>
<sequence>MQLSLIDEVPEFSKKFFLDVFAEALYDFKSDKMKLKTIEGQNIPNDMKVSIPSKFLSKYPEGTIYKVDTRLIDKSGKKPYFVAVKSKSVQRAIEFFEYNLKVQYGFDYKMYKKKA</sequence>
<dbReference type="RefSeq" id="WP_379834852.1">
    <property type="nucleotide sequence ID" value="NZ_JBHRYQ010000001.1"/>
</dbReference>
<name>A0ABV7YUL3_9BACT</name>
<proteinExistence type="predicted"/>
<gene>
    <name evidence="1" type="ORF">ACFOOI_02920</name>
</gene>
<evidence type="ECO:0000313" key="1">
    <source>
        <dbReference type="EMBL" id="MFC3809593.1"/>
    </source>
</evidence>
<organism evidence="1 2">
    <name type="scientific">Lacihabitans lacunae</name>
    <dbReference type="NCBI Taxonomy" id="1028214"/>
    <lineage>
        <taxon>Bacteria</taxon>
        <taxon>Pseudomonadati</taxon>
        <taxon>Bacteroidota</taxon>
        <taxon>Cytophagia</taxon>
        <taxon>Cytophagales</taxon>
        <taxon>Leadbetterellaceae</taxon>
        <taxon>Lacihabitans</taxon>
    </lineage>
</organism>
<comment type="caution">
    <text evidence="1">The sequence shown here is derived from an EMBL/GenBank/DDBJ whole genome shotgun (WGS) entry which is preliminary data.</text>
</comment>
<dbReference type="Proteomes" id="UP001595616">
    <property type="component" value="Unassembled WGS sequence"/>
</dbReference>
<accession>A0ABV7YUL3</accession>
<evidence type="ECO:0000313" key="2">
    <source>
        <dbReference type="Proteomes" id="UP001595616"/>
    </source>
</evidence>